<evidence type="ECO:0000313" key="3">
    <source>
        <dbReference type="Proteomes" id="UP001549099"/>
    </source>
</evidence>
<comment type="caution">
    <text evidence="2">The sequence shown here is derived from an EMBL/GenBank/DDBJ whole genome shotgun (WGS) entry which is preliminary data.</text>
</comment>
<proteinExistence type="predicted"/>
<name>A0ABV2GEK2_9BACL</name>
<dbReference type="InterPro" id="IPR036514">
    <property type="entry name" value="SGNH_hydro_sf"/>
</dbReference>
<dbReference type="InterPro" id="IPR051532">
    <property type="entry name" value="Ester_Hydrolysis_Enzymes"/>
</dbReference>
<dbReference type="EMBL" id="JBEPLW010000030">
    <property type="protein sequence ID" value="MET3576696.1"/>
    <property type="molecule type" value="Genomic_DNA"/>
</dbReference>
<evidence type="ECO:0000313" key="2">
    <source>
        <dbReference type="EMBL" id="MET3576696.1"/>
    </source>
</evidence>
<dbReference type="Gene3D" id="3.40.50.1110">
    <property type="entry name" value="SGNH hydrolase"/>
    <property type="match status" value="1"/>
</dbReference>
<evidence type="ECO:0000259" key="1">
    <source>
        <dbReference type="Pfam" id="PF13472"/>
    </source>
</evidence>
<dbReference type="Proteomes" id="UP001549099">
    <property type="component" value="Unassembled WGS sequence"/>
</dbReference>
<keyword evidence="3" id="KW-1185">Reference proteome</keyword>
<dbReference type="PANTHER" id="PTHR30383:SF5">
    <property type="entry name" value="SGNH HYDROLASE-TYPE ESTERASE DOMAIN-CONTAINING PROTEIN"/>
    <property type="match status" value="1"/>
</dbReference>
<dbReference type="InterPro" id="IPR013830">
    <property type="entry name" value="SGNH_hydro"/>
</dbReference>
<reference evidence="2 3" key="1">
    <citation type="submission" date="2024-06" db="EMBL/GenBank/DDBJ databases">
        <title>Genomic Encyclopedia of Type Strains, Phase IV (KMG-IV): sequencing the most valuable type-strain genomes for metagenomic binning, comparative biology and taxonomic classification.</title>
        <authorList>
            <person name="Goeker M."/>
        </authorList>
    </citation>
    <scope>NUCLEOTIDE SEQUENCE [LARGE SCALE GENOMIC DNA]</scope>
    <source>
        <strain evidence="2 3">DSM 26128</strain>
    </source>
</reference>
<protein>
    <submittedName>
        <fullName evidence="2">Lysophospholipase L1-like esterase</fullName>
    </submittedName>
</protein>
<gene>
    <name evidence="2" type="ORF">ABID49_002625</name>
</gene>
<dbReference type="SUPFAM" id="SSF52266">
    <property type="entry name" value="SGNH hydrolase"/>
    <property type="match status" value="1"/>
</dbReference>
<dbReference type="PANTHER" id="PTHR30383">
    <property type="entry name" value="THIOESTERASE 1/PROTEASE 1/LYSOPHOSPHOLIPASE L1"/>
    <property type="match status" value="1"/>
</dbReference>
<accession>A0ABV2GEK2</accession>
<organism evidence="2 3">
    <name type="scientific">Bhargavaea ullalensis</name>
    <dbReference type="NCBI Taxonomy" id="1265685"/>
    <lineage>
        <taxon>Bacteria</taxon>
        <taxon>Bacillati</taxon>
        <taxon>Bacillota</taxon>
        <taxon>Bacilli</taxon>
        <taxon>Bacillales</taxon>
        <taxon>Caryophanaceae</taxon>
        <taxon>Bhargavaea</taxon>
    </lineage>
</organism>
<dbReference type="RefSeq" id="WP_354198966.1">
    <property type="nucleotide sequence ID" value="NZ_JBEPLW010000030.1"/>
</dbReference>
<sequence>MKKLKSVLAVSLLANVVLLGFGGFYWSQSGSAKAEGEGSPNYKNPYYINRVSIFKALPDKPVDRAFIGDSLTDHGEFAEYFPGETVINRGIRDDTSAGLLKRIGEVADRAPKKAYIMIGTNDILQGVDRKEYEENLRKIVDAFDPAVTQVTLESILPVNTAISDRKIDNKEVVKYNRIVKKIAKKSGADYLNLDLLFTHGEGRMDPKYTLDGIHLKGNGYDEWVEKVKEKD</sequence>
<feature type="domain" description="SGNH hydrolase-type esterase" evidence="1">
    <location>
        <begin position="66"/>
        <end position="221"/>
    </location>
</feature>
<dbReference type="Pfam" id="PF13472">
    <property type="entry name" value="Lipase_GDSL_2"/>
    <property type="match status" value="1"/>
</dbReference>